<protein>
    <submittedName>
        <fullName evidence="1">Uncharacterized protein</fullName>
    </submittedName>
</protein>
<reference evidence="1 2" key="1">
    <citation type="submission" date="2016-02" db="EMBL/GenBank/DDBJ databases">
        <title>Band-tailed pigeon sequencing and assembly.</title>
        <authorList>
            <person name="Soares A.E."/>
            <person name="Novak B.J."/>
            <person name="Rice E.S."/>
            <person name="O'Connell B."/>
            <person name="Chang D."/>
            <person name="Weber S."/>
            <person name="Shapiro B."/>
        </authorList>
    </citation>
    <scope>NUCLEOTIDE SEQUENCE [LARGE SCALE GENOMIC DNA]</scope>
    <source>
        <strain evidence="1">BTP2013</strain>
        <tissue evidence="1">Blood</tissue>
    </source>
</reference>
<name>A0A1V4L096_PATFA</name>
<dbReference type="EMBL" id="LSYS01000429">
    <property type="protein sequence ID" value="OPJ90273.1"/>
    <property type="molecule type" value="Genomic_DNA"/>
</dbReference>
<comment type="caution">
    <text evidence="1">The sequence shown here is derived from an EMBL/GenBank/DDBJ whole genome shotgun (WGS) entry which is preliminary data.</text>
</comment>
<keyword evidence="2" id="KW-1185">Reference proteome</keyword>
<evidence type="ECO:0000313" key="2">
    <source>
        <dbReference type="Proteomes" id="UP000190648"/>
    </source>
</evidence>
<gene>
    <name evidence="1" type="ORF">AV530_014846</name>
</gene>
<proteinExistence type="predicted"/>
<accession>A0A1V4L096</accession>
<sequence length="133" mass="14149">MDSLPLATQNVAVIPEDTTLCSLTTGVPGRLLLALQTVLQALLHVGFGIAPGGEDLAQKCNVCDGQPERVDFGEALLIGEDGETEGCHKYELRRPASHMEEGLNLIRLFLLGNTVAPAPTAELLVDAQKVMCL</sequence>
<dbReference type="Proteomes" id="UP000190648">
    <property type="component" value="Unassembled WGS sequence"/>
</dbReference>
<dbReference type="AlphaFoldDB" id="A0A1V4L096"/>
<evidence type="ECO:0000313" key="1">
    <source>
        <dbReference type="EMBL" id="OPJ90273.1"/>
    </source>
</evidence>
<dbReference type="OrthoDB" id="10618476at2759"/>
<organism evidence="1 2">
    <name type="scientific">Patagioenas fasciata monilis</name>
    <dbReference type="NCBI Taxonomy" id="372326"/>
    <lineage>
        <taxon>Eukaryota</taxon>
        <taxon>Metazoa</taxon>
        <taxon>Chordata</taxon>
        <taxon>Craniata</taxon>
        <taxon>Vertebrata</taxon>
        <taxon>Euteleostomi</taxon>
        <taxon>Archelosauria</taxon>
        <taxon>Archosauria</taxon>
        <taxon>Dinosauria</taxon>
        <taxon>Saurischia</taxon>
        <taxon>Theropoda</taxon>
        <taxon>Coelurosauria</taxon>
        <taxon>Aves</taxon>
        <taxon>Neognathae</taxon>
        <taxon>Neoaves</taxon>
        <taxon>Columbimorphae</taxon>
        <taxon>Columbiformes</taxon>
        <taxon>Columbidae</taxon>
        <taxon>Patagioenas</taxon>
    </lineage>
</organism>